<feature type="transmembrane region" description="Helical" evidence="1">
    <location>
        <begin position="212"/>
        <end position="229"/>
    </location>
</feature>
<feature type="transmembrane region" description="Helical" evidence="1">
    <location>
        <begin position="46"/>
        <end position="66"/>
    </location>
</feature>
<protein>
    <submittedName>
        <fullName evidence="2">Steroid 5-alpha reductase</fullName>
    </submittedName>
</protein>
<comment type="caution">
    <text evidence="2">The sequence shown here is derived from an EMBL/GenBank/DDBJ whole genome shotgun (WGS) entry which is preliminary data.</text>
</comment>
<dbReference type="RefSeq" id="WP_107938482.1">
    <property type="nucleotide sequence ID" value="NZ_QANS01000001.1"/>
</dbReference>
<keyword evidence="3" id="KW-1185">Reference proteome</keyword>
<dbReference type="PROSITE" id="PS50244">
    <property type="entry name" value="S5A_REDUCTASE"/>
    <property type="match status" value="1"/>
</dbReference>
<keyword evidence="1" id="KW-0812">Transmembrane</keyword>
<dbReference type="EMBL" id="QANS01000001">
    <property type="protein sequence ID" value="PTU32774.1"/>
    <property type="molecule type" value="Genomic_DNA"/>
</dbReference>
<dbReference type="Proteomes" id="UP000244248">
    <property type="component" value="Unassembled WGS sequence"/>
</dbReference>
<dbReference type="Gene3D" id="1.20.120.1630">
    <property type="match status" value="1"/>
</dbReference>
<dbReference type="AlphaFoldDB" id="A0A2T5MJN2"/>
<dbReference type="InterPro" id="IPR010721">
    <property type="entry name" value="UstE-like"/>
</dbReference>
<proteinExistence type="predicted"/>
<organism evidence="2 3">
    <name type="scientific">Stenotrophobium rhamnosiphilum</name>
    <dbReference type="NCBI Taxonomy" id="2029166"/>
    <lineage>
        <taxon>Bacteria</taxon>
        <taxon>Pseudomonadati</taxon>
        <taxon>Pseudomonadota</taxon>
        <taxon>Gammaproteobacteria</taxon>
        <taxon>Nevskiales</taxon>
        <taxon>Nevskiaceae</taxon>
        <taxon>Stenotrophobium</taxon>
    </lineage>
</organism>
<evidence type="ECO:0000313" key="2">
    <source>
        <dbReference type="EMBL" id="PTU32774.1"/>
    </source>
</evidence>
<accession>A0A2T5MJN2</accession>
<evidence type="ECO:0000313" key="3">
    <source>
        <dbReference type="Proteomes" id="UP000244248"/>
    </source>
</evidence>
<keyword evidence="1" id="KW-1133">Transmembrane helix</keyword>
<dbReference type="Pfam" id="PF06966">
    <property type="entry name" value="DUF1295"/>
    <property type="match status" value="1"/>
</dbReference>
<evidence type="ECO:0000256" key="1">
    <source>
        <dbReference type="SAM" id="Phobius"/>
    </source>
</evidence>
<feature type="transmembrane region" description="Helical" evidence="1">
    <location>
        <begin position="114"/>
        <end position="132"/>
    </location>
</feature>
<feature type="transmembrane region" description="Helical" evidence="1">
    <location>
        <begin position="144"/>
        <end position="166"/>
    </location>
</feature>
<gene>
    <name evidence="2" type="ORF">CJD38_01240</name>
</gene>
<sequence length="255" mass="29172">MSSTLPTASSAVTPTKAPAWAAGLRRFNDYMLHDLGGGPRPLRFSWVINAQKAGTFFFLGFLMWFYSDKTPAATSAAAWVYLAMHGTYGLTWLLKDLTFPDPGWQRRITIGSSLYAAFALAMYWSFGWLLISGTAQPHYPLPDFAWYSLCMSLCMFGSTIMIAADAQKCFTLRVKRGLIMDGMHKHIRHPNYLGEMMIYGSFALMVCHWLPWVWLAYIWGGIFAVNMVMKEASMSRYPEWADYKNRTWWLVPYLI</sequence>
<keyword evidence="1" id="KW-0472">Membrane</keyword>
<feature type="transmembrane region" description="Helical" evidence="1">
    <location>
        <begin position="72"/>
        <end position="94"/>
    </location>
</feature>
<dbReference type="OrthoDB" id="5293276at2"/>
<reference evidence="2 3" key="1">
    <citation type="submission" date="2018-04" db="EMBL/GenBank/DDBJ databases">
        <title>Novel species isolated from glacier.</title>
        <authorList>
            <person name="Liu Q."/>
            <person name="Xin Y.-H."/>
        </authorList>
    </citation>
    <scope>NUCLEOTIDE SEQUENCE [LARGE SCALE GENOMIC DNA]</scope>
    <source>
        <strain evidence="2 3">GT1R17</strain>
    </source>
</reference>
<name>A0A2T5MJN2_9GAMM</name>